<keyword evidence="9" id="KW-0963">Cytoplasm</keyword>
<comment type="function">
    <text evidence="9">Probably acts as a heme chaperone, transferring heme to an unknown acceptor. Binds one molecule of heme per monomer, possibly covalently. Binds 1 [4Fe-4S] cluster. The cluster is coordinated with 3 cysteines and an exchangeable S-adenosyl-L-methionine.</text>
</comment>
<evidence type="ECO:0000256" key="3">
    <source>
        <dbReference type="ARBA" id="ARBA00022617"/>
    </source>
</evidence>
<evidence type="ECO:0000256" key="5">
    <source>
        <dbReference type="ARBA" id="ARBA00022723"/>
    </source>
</evidence>
<dbReference type="PANTHER" id="PTHR13932">
    <property type="entry name" value="COPROPORPHYRINIGEN III OXIDASE"/>
    <property type="match status" value="1"/>
</dbReference>
<keyword evidence="9" id="KW-0004">4Fe-4S</keyword>
<keyword evidence="6 9" id="KW-0408">Iron</keyword>
<keyword evidence="12" id="KW-1185">Reference proteome</keyword>
<dbReference type="InterPro" id="IPR010723">
    <property type="entry name" value="HemN_C"/>
</dbReference>
<dbReference type="SFLD" id="SFLDG01082">
    <property type="entry name" value="B12-binding_domain_containing"/>
    <property type="match status" value="1"/>
</dbReference>
<protein>
    <recommendedName>
        <fullName evidence="2 9">Heme chaperone HemW</fullName>
    </recommendedName>
</protein>
<dbReference type="SFLD" id="SFLDS00029">
    <property type="entry name" value="Radical_SAM"/>
    <property type="match status" value="2"/>
</dbReference>
<dbReference type="Pfam" id="PF04055">
    <property type="entry name" value="Radical_SAM"/>
    <property type="match status" value="1"/>
</dbReference>
<dbReference type="EMBL" id="JARYZI010000005">
    <property type="protein sequence ID" value="MDH8678396.1"/>
    <property type="molecule type" value="Genomic_DNA"/>
</dbReference>
<evidence type="ECO:0000256" key="4">
    <source>
        <dbReference type="ARBA" id="ARBA00022691"/>
    </source>
</evidence>
<reference evidence="11 12" key="1">
    <citation type="submission" date="2023-04" db="EMBL/GenBank/DDBJ databases">
        <title>Fusibacter bizertensis strain WBS, isolated from littoral bottom sediments of the Arctic seas - biochemical and genomic analysis.</title>
        <authorList>
            <person name="Brioukhanov A.L."/>
        </authorList>
    </citation>
    <scope>NUCLEOTIDE SEQUENCE [LARGE SCALE GENOMIC DNA]</scope>
    <source>
        <strain evidence="11 12">WBS</strain>
    </source>
</reference>
<evidence type="ECO:0000256" key="2">
    <source>
        <dbReference type="ARBA" id="ARBA00017228"/>
    </source>
</evidence>
<comment type="similarity">
    <text evidence="1">Belongs to the anaerobic coproporphyrinogen-III oxidase family. HemW subfamily.</text>
</comment>
<organism evidence="11 12">
    <name type="scientific">Fusibacter bizertensis</name>
    <dbReference type="NCBI Taxonomy" id="1488331"/>
    <lineage>
        <taxon>Bacteria</taxon>
        <taxon>Bacillati</taxon>
        <taxon>Bacillota</taxon>
        <taxon>Clostridia</taxon>
        <taxon>Eubacteriales</taxon>
        <taxon>Eubacteriales Family XII. Incertae Sedis</taxon>
        <taxon>Fusibacter</taxon>
    </lineage>
</organism>
<dbReference type="InterPro" id="IPR006638">
    <property type="entry name" value="Elp3/MiaA/NifB-like_rSAM"/>
</dbReference>
<feature type="domain" description="Radical SAM core" evidence="10">
    <location>
        <begin position="4"/>
        <end position="244"/>
    </location>
</feature>
<keyword evidence="3 9" id="KW-0349">Heme</keyword>
<dbReference type="PROSITE" id="PS51918">
    <property type="entry name" value="RADICAL_SAM"/>
    <property type="match status" value="1"/>
</dbReference>
<comment type="caution">
    <text evidence="11">The sequence shown here is derived from an EMBL/GenBank/DDBJ whole genome shotgun (WGS) entry which is preliminary data.</text>
</comment>
<evidence type="ECO:0000256" key="9">
    <source>
        <dbReference type="RuleBase" id="RU364116"/>
    </source>
</evidence>
<dbReference type="InterPro" id="IPR058240">
    <property type="entry name" value="rSAM_sf"/>
</dbReference>
<dbReference type="PANTHER" id="PTHR13932:SF5">
    <property type="entry name" value="RADICAL S-ADENOSYL METHIONINE DOMAIN-CONTAINING PROTEIN 1, MITOCHONDRIAL"/>
    <property type="match status" value="1"/>
</dbReference>
<proteinExistence type="inferred from homology"/>
<evidence type="ECO:0000256" key="8">
    <source>
        <dbReference type="ARBA" id="ARBA00023186"/>
    </source>
</evidence>
<dbReference type="CDD" id="cd01335">
    <property type="entry name" value="Radical_SAM"/>
    <property type="match status" value="1"/>
</dbReference>
<evidence type="ECO:0000259" key="10">
    <source>
        <dbReference type="PROSITE" id="PS51918"/>
    </source>
</evidence>
<dbReference type="Pfam" id="PF06969">
    <property type="entry name" value="HemN_C"/>
    <property type="match status" value="1"/>
</dbReference>
<keyword evidence="4 9" id="KW-0949">S-adenosyl-L-methionine</keyword>
<keyword evidence="7 9" id="KW-0411">Iron-sulfur</keyword>
<sequence length="389" mass="43841">MPKQIKLNPLSIYIHIPFCVSKCAYCDFISHRVGDFEINGGVEAYFNSLKTEISLYSGLLEKSKVRSIYIGGGTPSSVDGKFIHNLIMQLKSLANFSDEIEITLEVNPGTLTEEKLNHYIASGINRISMGLQTTNDQLLHKIGRIHSTNDFMTSYEAIKRAGIENLSLDLMFGLPGQTIKDIENAIHLVGILKPKHVSAYSLKIEEGTPLSESYQKGSITLPDEQLERDMYHLLINGLAEKGIMQYELSNFSSASFESKHNLVYWENEAYLGLGVSAHSKLNNERFSNTSRIYDYSKLLSEGKLPIVEKEFIDTSEDLFESIMLGLRLNKGVSINKLNQKYNIDFNVKYANALENLLKQGLVILTEDILKLTIKGMDLSNQVFLQFMED</sequence>
<evidence type="ECO:0000256" key="1">
    <source>
        <dbReference type="ARBA" id="ARBA00006100"/>
    </source>
</evidence>
<dbReference type="InterPro" id="IPR007197">
    <property type="entry name" value="rSAM"/>
</dbReference>
<keyword evidence="5 9" id="KW-0479">Metal-binding</keyword>
<dbReference type="NCBIfam" id="TIGR00539">
    <property type="entry name" value="hemN_rel"/>
    <property type="match status" value="1"/>
</dbReference>
<dbReference type="SUPFAM" id="SSF102114">
    <property type="entry name" value="Radical SAM enzymes"/>
    <property type="match status" value="1"/>
</dbReference>
<dbReference type="SFLD" id="SFLDF00562">
    <property type="entry name" value="HemN-like__clustered_with_heat"/>
    <property type="match status" value="1"/>
</dbReference>
<keyword evidence="8 9" id="KW-0143">Chaperone</keyword>
<evidence type="ECO:0000313" key="11">
    <source>
        <dbReference type="EMBL" id="MDH8678396.1"/>
    </source>
</evidence>
<evidence type="ECO:0000256" key="7">
    <source>
        <dbReference type="ARBA" id="ARBA00023014"/>
    </source>
</evidence>
<dbReference type="SFLD" id="SFLDF00288">
    <property type="entry name" value="HemN-like__clustered_with_nucl"/>
    <property type="match status" value="1"/>
</dbReference>
<evidence type="ECO:0000256" key="6">
    <source>
        <dbReference type="ARBA" id="ARBA00023004"/>
    </source>
</evidence>
<dbReference type="InterPro" id="IPR034505">
    <property type="entry name" value="Coproporphyrinogen-III_oxidase"/>
</dbReference>
<dbReference type="Gene3D" id="3.20.20.70">
    <property type="entry name" value="Aldolase class I"/>
    <property type="match status" value="1"/>
</dbReference>
<evidence type="ECO:0000313" key="12">
    <source>
        <dbReference type="Proteomes" id="UP001158045"/>
    </source>
</evidence>
<dbReference type="Proteomes" id="UP001158045">
    <property type="component" value="Unassembled WGS sequence"/>
</dbReference>
<accession>A0ABT6NDD4</accession>
<dbReference type="RefSeq" id="WP_281094240.1">
    <property type="nucleotide sequence ID" value="NZ_JARYZI010000005.1"/>
</dbReference>
<dbReference type="InterPro" id="IPR013785">
    <property type="entry name" value="Aldolase_TIM"/>
</dbReference>
<dbReference type="InterPro" id="IPR004559">
    <property type="entry name" value="HemW-like"/>
</dbReference>
<name>A0ABT6NDD4_9FIRM</name>
<dbReference type="SMART" id="SM00729">
    <property type="entry name" value="Elp3"/>
    <property type="match status" value="1"/>
</dbReference>
<gene>
    <name evidence="11" type="primary">hemW</name>
    <name evidence="11" type="ORF">QE109_09580</name>
</gene>
<comment type="subcellular location">
    <subcellularLocation>
        <location evidence="9">Cytoplasm</location>
    </subcellularLocation>
</comment>
<dbReference type="SFLD" id="SFLDG01065">
    <property type="entry name" value="anaerobic_coproporphyrinogen-I"/>
    <property type="match status" value="2"/>
</dbReference>